<dbReference type="PROSITE" id="PS00599">
    <property type="entry name" value="AA_TRANSFER_CLASS_2"/>
    <property type="match status" value="1"/>
</dbReference>
<evidence type="ECO:0000256" key="6">
    <source>
        <dbReference type="ARBA" id="ARBA00022605"/>
    </source>
</evidence>
<evidence type="ECO:0000313" key="14">
    <source>
        <dbReference type="Proteomes" id="UP000244496"/>
    </source>
</evidence>
<dbReference type="EMBL" id="CP028918">
    <property type="protein sequence ID" value="AWB50268.1"/>
    <property type="molecule type" value="Genomic_DNA"/>
</dbReference>
<comment type="cofactor">
    <cofactor evidence="1 11">
        <name>pyridoxal 5'-phosphate</name>
        <dbReference type="ChEBI" id="CHEBI:597326"/>
    </cofactor>
</comment>
<dbReference type="Gene3D" id="3.90.1150.10">
    <property type="entry name" value="Aspartate Aminotransferase, domain 1"/>
    <property type="match status" value="1"/>
</dbReference>
<feature type="domain" description="Aminotransferase class I/classII large" evidence="12">
    <location>
        <begin position="37"/>
        <end position="358"/>
    </location>
</feature>
<dbReference type="PANTHER" id="PTHR43643:SF6">
    <property type="entry name" value="HISTIDINOL-PHOSPHATE AMINOTRANSFERASE"/>
    <property type="match status" value="1"/>
</dbReference>
<name>A0A2S0UR25_9RHOB</name>
<proteinExistence type="inferred from homology"/>
<dbReference type="OrthoDB" id="9809616at2"/>
<protein>
    <recommendedName>
        <fullName evidence="4">histidinol-phosphate transaminase</fullName>
        <ecNumber evidence="4">2.6.1.9</ecNumber>
    </recommendedName>
</protein>
<dbReference type="Pfam" id="PF00155">
    <property type="entry name" value="Aminotran_1_2"/>
    <property type="match status" value="1"/>
</dbReference>
<comment type="similarity">
    <text evidence="3">Belongs to the class-II pyridoxal-phosphate-dependent aminotransferase family. Histidinol-phosphate aminotransferase subfamily.</text>
</comment>
<gene>
    <name evidence="13" type="ORF">HYN69_07265</name>
</gene>
<evidence type="ECO:0000256" key="4">
    <source>
        <dbReference type="ARBA" id="ARBA00012748"/>
    </source>
</evidence>
<dbReference type="InterPro" id="IPR015422">
    <property type="entry name" value="PyrdxlP-dep_Trfase_small"/>
</dbReference>
<evidence type="ECO:0000256" key="11">
    <source>
        <dbReference type="RuleBase" id="RU003693"/>
    </source>
</evidence>
<dbReference type="CDD" id="cd00609">
    <property type="entry name" value="AAT_like"/>
    <property type="match status" value="1"/>
</dbReference>
<evidence type="ECO:0000256" key="1">
    <source>
        <dbReference type="ARBA" id="ARBA00001933"/>
    </source>
</evidence>
<dbReference type="RefSeq" id="WP_108437078.1">
    <property type="nucleotide sequence ID" value="NZ_CP028918.1"/>
</dbReference>
<dbReference type="InterPro" id="IPR015424">
    <property type="entry name" value="PyrdxlP-dep_Trfase"/>
</dbReference>
<evidence type="ECO:0000256" key="3">
    <source>
        <dbReference type="ARBA" id="ARBA00007970"/>
    </source>
</evidence>
<keyword evidence="9" id="KW-0368">Histidine biosynthesis</keyword>
<evidence type="ECO:0000256" key="9">
    <source>
        <dbReference type="ARBA" id="ARBA00023102"/>
    </source>
</evidence>
<dbReference type="KEGG" id="geh:HYN69_07265"/>
<dbReference type="GO" id="GO:0000105">
    <property type="term" value="P:L-histidine biosynthetic process"/>
    <property type="evidence" value="ECO:0007669"/>
    <property type="project" value="UniProtKB-KW"/>
</dbReference>
<dbReference type="InterPro" id="IPR050106">
    <property type="entry name" value="HistidinolP_aminotransfase"/>
</dbReference>
<dbReference type="AlphaFoldDB" id="A0A2S0UR25"/>
<keyword evidence="8 11" id="KW-0663">Pyridoxal phosphate</keyword>
<dbReference type="SUPFAM" id="SSF53383">
    <property type="entry name" value="PLP-dependent transferases"/>
    <property type="match status" value="1"/>
</dbReference>
<keyword evidence="6" id="KW-0028">Amino-acid biosynthesis</keyword>
<dbReference type="InterPro" id="IPR001917">
    <property type="entry name" value="Aminotrans_II_pyridoxalP_BS"/>
</dbReference>
<evidence type="ECO:0000256" key="10">
    <source>
        <dbReference type="ARBA" id="ARBA00047481"/>
    </source>
</evidence>
<accession>A0A2S0UR25</accession>
<dbReference type="Gene3D" id="3.40.640.10">
    <property type="entry name" value="Type I PLP-dependent aspartate aminotransferase-like (Major domain)"/>
    <property type="match status" value="1"/>
</dbReference>
<comment type="catalytic activity">
    <reaction evidence="10">
        <text>L-histidinol phosphate + 2-oxoglutarate = 3-(imidazol-4-yl)-2-oxopropyl phosphate + L-glutamate</text>
        <dbReference type="Rhea" id="RHEA:23744"/>
        <dbReference type="ChEBI" id="CHEBI:16810"/>
        <dbReference type="ChEBI" id="CHEBI:29985"/>
        <dbReference type="ChEBI" id="CHEBI:57766"/>
        <dbReference type="ChEBI" id="CHEBI:57980"/>
        <dbReference type="EC" id="2.6.1.9"/>
    </reaction>
</comment>
<evidence type="ECO:0000256" key="7">
    <source>
        <dbReference type="ARBA" id="ARBA00022679"/>
    </source>
</evidence>
<keyword evidence="14" id="KW-1185">Reference proteome</keyword>
<dbReference type="GO" id="GO:0030170">
    <property type="term" value="F:pyridoxal phosphate binding"/>
    <property type="evidence" value="ECO:0007669"/>
    <property type="project" value="InterPro"/>
</dbReference>
<keyword evidence="7 13" id="KW-0808">Transferase</keyword>
<dbReference type="NCBIfam" id="NF006014">
    <property type="entry name" value="PRK08153.1"/>
    <property type="match status" value="1"/>
</dbReference>
<keyword evidence="5 13" id="KW-0032">Aminotransferase</keyword>
<comment type="pathway">
    <text evidence="2">Amino-acid biosynthesis; L-histidine biosynthesis; L-histidine from 5-phospho-alpha-D-ribose 1-diphosphate: step 7/9.</text>
</comment>
<evidence type="ECO:0000256" key="8">
    <source>
        <dbReference type="ARBA" id="ARBA00022898"/>
    </source>
</evidence>
<evidence type="ECO:0000313" key="13">
    <source>
        <dbReference type="EMBL" id="AWB50268.1"/>
    </source>
</evidence>
<dbReference type="InterPro" id="IPR004839">
    <property type="entry name" value="Aminotransferase_I/II_large"/>
</dbReference>
<reference evidence="13 14" key="1">
    <citation type="submission" date="2018-04" db="EMBL/GenBank/DDBJ databases">
        <title>Genome sequencing of Gemmobacter.</title>
        <authorList>
            <person name="Yi H."/>
            <person name="Baek M.-G."/>
        </authorList>
    </citation>
    <scope>NUCLEOTIDE SEQUENCE [LARGE SCALE GENOMIC DNA]</scope>
    <source>
        <strain evidence="13 14">HYN0069</strain>
    </source>
</reference>
<evidence type="ECO:0000256" key="5">
    <source>
        <dbReference type="ARBA" id="ARBA00022576"/>
    </source>
</evidence>
<evidence type="ECO:0000256" key="2">
    <source>
        <dbReference type="ARBA" id="ARBA00005011"/>
    </source>
</evidence>
<organism evidence="13 14">
    <name type="scientific">Paragemmobacter aquarius</name>
    <dbReference type="NCBI Taxonomy" id="2169400"/>
    <lineage>
        <taxon>Bacteria</taxon>
        <taxon>Pseudomonadati</taxon>
        <taxon>Pseudomonadota</taxon>
        <taxon>Alphaproteobacteria</taxon>
        <taxon>Rhodobacterales</taxon>
        <taxon>Paracoccaceae</taxon>
        <taxon>Paragemmobacter</taxon>
    </lineage>
</organism>
<sequence length="370" mass="38270">MTGPRFTPLSASLPATVPFVGPETQERLTGRAFRARLGANESLFGPSPKAIAAMERAAKDAWMYGDPEVHNLRAALAAHHGVTPAHIVVGEGIDGLLGYLLRLLVGPGDAVVTSAGAYPTFNFHVAGFGGTLFRVPYAGDHEDPHALLAKAAEVGAKLVYFANPDNPMGSWHGAAAVEAMVAAVPEGCVLLLDEAYCDLAPAGTVPVIAADDPRVIRMRTFSKGYGLAGLRVGYAIGAPGLIGAFDKVRNHFGLGRVAQAGALAALADQDWLGSVKMHVEAGRGAIARIATENGLVPLPSATNFVTVDCGQDGDHARAVLAGLVTRGVFVRMPGVAPLDRCIRISVGGPAEMEVLAAVLPEVLTELLAAG</sequence>
<dbReference type="EC" id="2.6.1.9" evidence="4"/>
<dbReference type="InterPro" id="IPR015421">
    <property type="entry name" value="PyrdxlP-dep_Trfase_major"/>
</dbReference>
<dbReference type="Proteomes" id="UP000244496">
    <property type="component" value="Chromosome"/>
</dbReference>
<dbReference type="PANTHER" id="PTHR43643">
    <property type="entry name" value="HISTIDINOL-PHOSPHATE AMINOTRANSFERASE 2"/>
    <property type="match status" value="1"/>
</dbReference>
<evidence type="ECO:0000259" key="12">
    <source>
        <dbReference type="Pfam" id="PF00155"/>
    </source>
</evidence>
<dbReference type="GO" id="GO:0004400">
    <property type="term" value="F:histidinol-phosphate transaminase activity"/>
    <property type="evidence" value="ECO:0007669"/>
    <property type="project" value="UniProtKB-EC"/>
</dbReference>